<dbReference type="PANTHER" id="PTHR33514:SF1">
    <property type="entry name" value="ABC TRANSPORTER PERMEASE"/>
    <property type="match status" value="1"/>
</dbReference>
<dbReference type="EMBL" id="JAFBED010000005">
    <property type="protein sequence ID" value="MBM7620815.1"/>
    <property type="molecule type" value="Genomic_DNA"/>
</dbReference>
<comment type="subcellular location">
    <subcellularLocation>
        <location evidence="1">Membrane</location>
        <topology evidence="1">Multi-pass membrane protein</topology>
    </subcellularLocation>
</comment>
<feature type="transmembrane region" description="Helical" evidence="5">
    <location>
        <begin position="12"/>
        <end position="33"/>
    </location>
</feature>
<organism evidence="6 7">
    <name type="scientific">Sutcliffiella tianshenii</name>
    <dbReference type="NCBI Taxonomy" id="1463404"/>
    <lineage>
        <taxon>Bacteria</taxon>
        <taxon>Bacillati</taxon>
        <taxon>Bacillota</taxon>
        <taxon>Bacilli</taxon>
        <taxon>Bacillales</taxon>
        <taxon>Bacillaceae</taxon>
        <taxon>Sutcliffiella</taxon>
    </lineage>
</organism>
<keyword evidence="4 5" id="KW-0472">Membrane</keyword>
<feature type="transmembrane region" description="Helical" evidence="5">
    <location>
        <begin position="235"/>
        <end position="257"/>
    </location>
</feature>
<sequence>MQLALPKKESWIHGVNPSLKLLIMLMIFIGIMFIHDVDVMTYVTLSILLVFLASIKYPVKIKMLLLLPFLFIFLTSSLAMIMFGKGDTTLLRFGLIHVTEESLFRGVHLGLRSMVFAFCGMLFALTTKPVQLFYSLMQQGKLPPRFAYGFMAGVRLLPIMVEEYLTLRNALLVRGVKQERGLSGLVKKLNFFSIPLLSQSIRRAHRVAVAMEAKRFSRQKTRTYYYKTGFSTKDAWFVALFISVFMIGFAAADYLPLFSITDVRYR</sequence>
<keyword evidence="7" id="KW-1185">Reference proteome</keyword>
<evidence type="ECO:0000313" key="6">
    <source>
        <dbReference type="EMBL" id="MBM7620815.1"/>
    </source>
</evidence>
<evidence type="ECO:0000256" key="5">
    <source>
        <dbReference type="SAM" id="Phobius"/>
    </source>
</evidence>
<gene>
    <name evidence="6" type="ORF">JOC95_002670</name>
</gene>
<keyword evidence="2 5" id="KW-0812">Transmembrane</keyword>
<evidence type="ECO:0000256" key="2">
    <source>
        <dbReference type="ARBA" id="ARBA00022692"/>
    </source>
</evidence>
<evidence type="ECO:0000256" key="4">
    <source>
        <dbReference type="ARBA" id="ARBA00023136"/>
    </source>
</evidence>
<dbReference type="CDD" id="cd16914">
    <property type="entry name" value="EcfT"/>
    <property type="match status" value="1"/>
</dbReference>
<evidence type="ECO:0000256" key="1">
    <source>
        <dbReference type="ARBA" id="ARBA00004141"/>
    </source>
</evidence>
<dbReference type="PANTHER" id="PTHR33514">
    <property type="entry name" value="PROTEIN ABCI12, CHLOROPLASTIC"/>
    <property type="match status" value="1"/>
</dbReference>
<comment type="caution">
    <text evidence="6">The sequence shown here is derived from an EMBL/GenBank/DDBJ whole genome shotgun (WGS) entry which is preliminary data.</text>
</comment>
<name>A0ABS2P1H5_9BACI</name>
<dbReference type="InterPro" id="IPR003339">
    <property type="entry name" value="ABC/ECF_trnsptr_transmembrane"/>
</dbReference>
<accession>A0ABS2P1H5</accession>
<evidence type="ECO:0000313" key="7">
    <source>
        <dbReference type="Proteomes" id="UP000737402"/>
    </source>
</evidence>
<feature type="transmembrane region" description="Helical" evidence="5">
    <location>
        <begin position="103"/>
        <end position="125"/>
    </location>
</feature>
<dbReference type="Pfam" id="PF02361">
    <property type="entry name" value="CbiQ"/>
    <property type="match status" value="1"/>
</dbReference>
<protein>
    <submittedName>
        <fullName evidence="6">Energy-coupling factor transport system permease protein</fullName>
    </submittedName>
</protein>
<feature type="transmembrane region" description="Helical" evidence="5">
    <location>
        <begin position="64"/>
        <end position="83"/>
    </location>
</feature>
<reference evidence="6 7" key="1">
    <citation type="submission" date="2021-01" db="EMBL/GenBank/DDBJ databases">
        <title>Genomic Encyclopedia of Type Strains, Phase IV (KMG-IV): sequencing the most valuable type-strain genomes for metagenomic binning, comparative biology and taxonomic classification.</title>
        <authorList>
            <person name="Goeker M."/>
        </authorList>
    </citation>
    <scope>NUCLEOTIDE SEQUENCE [LARGE SCALE GENOMIC DNA]</scope>
    <source>
        <strain evidence="6 7">DSM 25879</strain>
    </source>
</reference>
<feature type="transmembrane region" description="Helical" evidence="5">
    <location>
        <begin position="39"/>
        <end position="57"/>
    </location>
</feature>
<proteinExistence type="predicted"/>
<keyword evidence="3 5" id="KW-1133">Transmembrane helix</keyword>
<evidence type="ECO:0000256" key="3">
    <source>
        <dbReference type="ARBA" id="ARBA00022989"/>
    </source>
</evidence>
<dbReference type="RefSeq" id="WP_204416921.1">
    <property type="nucleotide sequence ID" value="NZ_JAFBED010000005.1"/>
</dbReference>
<dbReference type="Proteomes" id="UP000737402">
    <property type="component" value="Unassembled WGS sequence"/>
</dbReference>